<keyword evidence="5 12" id="KW-0808">Transferase</keyword>
<organism evidence="15 16">
    <name type="scientific">Owenia fusiformis</name>
    <name type="common">Polychaete worm</name>
    <dbReference type="NCBI Taxonomy" id="6347"/>
    <lineage>
        <taxon>Eukaryota</taxon>
        <taxon>Metazoa</taxon>
        <taxon>Spiralia</taxon>
        <taxon>Lophotrochozoa</taxon>
        <taxon>Annelida</taxon>
        <taxon>Polychaeta</taxon>
        <taxon>Sedentaria</taxon>
        <taxon>Canalipalpata</taxon>
        <taxon>Sabellida</taxon>
        <taxon>Oweniida</taxon>
        <taxon>Oweniidae</taxon>
        <taxon>Owenia</taxon>
    </lineage>
</organism>
<evidence type="ECO:0000256" key="4">
    <source>
        <dbReference type="ARBA" id="ARBA00022676"/>
    </source>
</evidence>
<dbReference type="Proteomes" id="UP000749559">
    <property type="component" value="Unassembled WGS sequence"/>
</dbReference>
<comment type="subcellular location">
    <subcellularLocation>
        <location evidence="1">Golgi apparatus membrane</location>
        <topology evidence="1">Single-pass type II membrane protein</topology>
    </subcellularLocation>
    <subcellularLocation>
        <location evidence="12">Golgi apparatus</location>
        <location evidence="12">Golgi stack membrane</location>
        <topology evidence="12">Single-pass type II membrane protein</topology>
    </subcellularLocation>
</comment>
<dbReference type="GO" id="GO:0032580">
    <property type="term" value="C:Golgi cisterna membrane"/>
    <property type="evidence" value="ECO:0007669"/>
    <property type="project" value="UniProtKB-SubCell"/>
</dbReference>
<sequence length="432" mass="50932">MAFPLKWYIICVLMVILVIFEVNIFKICLDNKSILPTIKGKRERFIKQNLKEKLNISELEKEMFMDYLKAKSVMQDSQCKKLYGNSKLIHRSDVTLELNFTSKSPQIFWWGNFFNDPPPIEKNQEALDKNCPQYGCTFTNDLALYNDSEAVIFHLPDLEDMEMPYMAVGQRWILTVWESPISYEIPAIHEIKDRFNWTASYMHHSDINMPYYTYRALKQDEKSKETKLIDFYAGKKKKILWTVSNCLAGSQRKIVVRNLRELGWEIDIYGKCGNQSCSFGSKCEKYLGSNYMFYLAFENSLCVDYITEKPARALKWGTIPIVYGWGNYSTILPHHSYIDTKAFESVEKLSEFMHQVADSRDLYNSFFKWRQNFIQSMSPGLACNICKRLYMDHTVQHYTNIQLWWDVNKLCRVFWEVMGLVEMTNEKTESET</sequence>
<evidence type="ECO:0000256" key="5">
    <source>
        <dbReference type="ARBA" id="ARBA00022679"/>
    </source>
</evidence>
<evidence type="ECO:0000259" key="13">
    <source>
        <dbReference type="Pfam" id="PF00852"/>
    </source>
</evidence>
<dbReference type="SUPFAM" id="SSF53756">
    <property type="entry name" value="UDP-Glycosyltransferase/glycogen phosphorylase"/>
    <property type="match status" value="1"/>
</dbReference>
<evidence type="ECO:0000256" key="9">
    <source>
        <dbReference type="ARBA" id="ARBA00023034"/>
    </source>
</evidence>
<keyword evidence="7" id="KW-0735">Signal-anchor</keyword>
<dbReference type="PANTHER" id="PTHR48438">
    <property type="entry name" value="ALPHA-(1,3)-FUCOSYLTRANSFERASE C-RELATED"/>
    <property type="match status" value="1"/>
</dbReference>
<feature type="domain" description="Fucosyltransferase C-terminal" evidence="13">
    <location>
        <begin position="234"/>
        <end position="404"/>
    </location>
</feature>
<keyword evidence="9 12" id="KW-0333">Golgi apparatus</keyword>
<evidence type="ECO:0000256" key="3">
    <source>
        <dbReference type="ARBA" id="ARBA00008919"/>
    </source>
</evidence>
<dbReference type="InterPro" id="IPR055270">
    <property type="entry name" value="Glyco_tran_10_C"/>
</dbReference>
<comment type="similarity">
    <text evidence="3 12">Belongs to the glycosyltransferase 10 family.</text>
</comment>
<evidence type="ECO:0000256" key="7">
    <source>
        <dbReference type="ARBA" id="ARBA00022968"/>
    </source>
</evidence>
<dbReference type="InterPro" id="IPR001503">
    <property type="entry name" value="Glyco_trans_10"/>
</dbReference>
<dbReference type="GO" id="GO:0008417">
    <property type="term" value="F:fucosyltransferase activity"/>
    <property type="evidence" value="ECO:0007669"/>
    <property type="project" value="InterPro"/>
</dbReference>
<evidence type="ECO:0000256" key="12">
    <source>
        <dbReference type="RuleBase" id="RU003832"/>
    </source>
</evidence>
<evidence type="ECO:0000256" key="8">
    <source>
        <dbReference type="ARBA" id="ARBA00022989"/>
    </source>
</evidence>
<dbReference type="FunFam" id="3.40.50.11660:FF:000002">
    <property type="entry name" value="Alpha-(1,3)-fucosyltransferase"/>
    <property type="match status" value="1"/>
</dbReference>
<feature type="domain" description="Fucosyltransferase N-terminal" evidence="14">
    <location>
        <begin position="103"/>
        <end position="211"/>
    </location>
</feature>
<reference evidence="15" key="1">
    <citation type="submission" date="2022-03" db="EMBL/GenBank/DDBJ databases">
        <authorList>
            <person name="Martin C."/>
        </authorList>
    </citation>
    <scope>NUCLEOTIDE SEQUENCE</scope>
</reference>
<keyword evidence="6 12" id="KW-0812">Transmembrane</keyword>
<evidence type="ECO:0000256" key="11">
    <source>
        <dbReference type="ARBA" id="ARBA00023180"/>
    </source>
</evidence>
<dbReference type="AlphaFoldDB" id="A0A8J1Y7S1"/>
<evidence type="ECO:0000256" key="6">
    <source>
        <dbReference type="ARBA" id="ARBA00022692"/>
    </source>
</evidence>
<evidence type="ECO:0000256" key="1">
    <source>
        <dbReference type="ARBA" id="ARBA00004323"/>
    </source>
</evidence>
<keyword evidence="10 12" id="KW-0472">Membrane</keyword>
<dbReference type="InterPro" id="IPR038577">
    <property type="entry name" value="GT10-like_C_sf"/>
</dbReference>
<dbReference type="GO" id="GO:0000139">
    <property type="term" value="C:Golgi membrane"/>
    <property type="evidence" value="ECO:0007669"/>
    <property type="project" value="UniProtKB-SubCell"/>
</dbReference>
<evidence type="ECO:0000256" key="2">
    <source>
        <dbReference type="ARBA" id="ARBA00004922"/>
    </source>
</evidence>
<dbReference type="EC" id="2.4.1.-" evidence="12"/>
<dbReference type="PANTHER" id="PTHR48438:SF1">
    <property type="entry name" value="ALPHA-(1,3)-FUCOSYLTRANSFERASE C-RELATED"/>
    <property type="match status" value="1"/>
</dbReference>
<evidence type="ECO:0000313" key="15">
    <source>
        <dbReference type="EMBL" id="CAH1780200.1"/>
    </source>
</evidence>
<keyword evidence="16" id="KW-1185">Reference proteome</keyword>
<dbReference type="InterPro" id="IPR031481">
    <property type="entry name" value="Glyco_tran_10_N"/>
</dbReference>
<proteinExistence type="inferred from homology"/>
<evidence type="ECO:0000256" key="10">
    <source>
        <dbReference type="ARBA" id="ARBA00023136"/>
    </source>
</evidence>
<evidence type="ECO:0000313" key="16">
    <source>
        <dbReference type="Proteomes" id="UP000749559"/>
    </source>
</evidence>
<dbReference type="OrthoDB" id="427096at2759"/>
<keyword evidence="4 12" id="KW-0328">Glycosyltransferase</keyword>
<feature type="transmembrane region" description="Helical" evidence="12">
    <location>
        <begin position="7"/>
        <end position="25"/>
    </location>
</feature>
<keyword evidence="8 12" id="KW-1133">Transmembrane helix</keyword>
<comment type="caution">
    <text evidence="15">The sequence shown here is derived from an EMBL/GenBank/DDBJ whole genome shotgun (WGS) entry which is preliminary data.</text>
</comment>
<dbReference type="Pfam" id="PF17039">
    <property type="entry name" value="Glyco_tran_10_N"/>
    <property type="match status" value="1"/>
</dbReference>
<evidence type="ECO:0000259" key="14">
    <source>
        <dbReference type="Pfam" id="PF17039"/>
    </source>
</evidence>
<keyword evidence="11" id="KW-0325">Glycoprotein</keyword>
<dbReference type="UniPathway" id="UPA00378"/>
<dbReference type="Gene3D" id="3.40.50.11660">
    <property type="entry name" value="Glycosyl transferase family 10, C-terminal domain"/>
    <property type="match status" value="1"/>
</dbReference>
<gene>
    <name evidence="15" type="ORF">OFUS_LOCUS6924</name>
</gene>
<name>A0A8J1Y7S1_OWEFU</name>
<comment type="pathway">
    <text evidence="2">Protein modification; protein glycosylation.</text>
</comment>
<protein>
    <recommendedName>
        <fullName evidence="12">Fucosyltransferase</fullName>
        <ecNumber evidence="12">2.4.1.-</ecNumber>
    </recommendedName>
</protein>
<accession>A0A8J1Y7S1</accession>
<dbReference type="EMBL" id="CAIIXF020000003">
    <property type="protein sequence ID" value="CAH1780200.1"/>
    <property type="molecule type" value="Genomic_DNA"/>
</dbReference>
<dbReference type="Pfam" id="PF00852">
    <property type="entry name" value="Glyco_transf_10"/>
    <property type="match status" value="1"/>
</dbReference>